<sequence>MGPACLRAVARNRTICALPVGAVSRMPATAAGRRATRSGACPWDLGCEWRIQRKGAVIPINRTRRWVVERTNSWYGRGFNFTLIGAG</sequence>
<dbReference type="KEGG" id="shun:DWB77_07400"/>
<organism evidence="1 2">
    <name type="scientific">Streptomyces hundungensis</name>
    <dbReference type="NCBI Taxonomy" id="1077946"/>
    <lineage>
        <taxon>Bacteria</taxon>
        <taxon>Bacillati</taxon>
        <taxon>Actinomycetota</taxon>
        <taxon>Actinomycetes</taxon>
        <taxon>Kitasatosporales</taxon>
        <taxon>Streptomycetaceae</taxon>
        <taxon>Streptomyces</taxon>
    </lineage>
</organism>
<dbReference type="AlphaFoldDB" id="A0A387HQT8"/>
<name>A0A387HQT8_9ACTN</name>
<protein>
    <recommendedName>
        <fullName evidence="3">Transposase DDE domain-containing protein</fullName>
    </recommendedName>
</protein>
<evidence type="ECO:0008006" key="3">
    <source>
        <dbReference type="Google" id="ProtNLM"/>
    </source>
</evidence>
<dbReference type="EMBL" id="CP032698">
    <property type="protein sequence ID" value="AYG85183.1"/>
    <property type="molecule type" value="Genomic_DNA"/>
</dbReference>
<evidence type="ECO:0000313" key="2">
    <source>
        <dbReference type="Proteomes" id="UP000271554"/>
    </source>
</evidence>
<evidence type="ECO:0000313" key="1">
    <source>
        <dbReference type="EMBL" id="AYG85183.1"/>
    </source>
</evidence>
<keyword evidence="2" id="KW-1185">Reference proteome</keyword>
<gene>
    <name evidence="1" type="ORF">DWB77_07400</name>
</gene>
<accession>A0A387HQT8</accession>
<reference evidence="1 2" key="1">
    <citation type="submission" date="2018-10" db="EMBL/GenBank/DDBJ databases">
        <title>Relationship between Morphology and Antimicrobial Activity in Streptomyces.</title>
        <authorList>
            <person name="Kang H.J."/>
            <person name="Kim S.B."/>
        </authorList>
    </citation>
    <scope>NUCLEOTIDE SEQUENCE [LARGE SCALE GENOMIC DNA]</scope>
    <source>
        <strain evidence="1 2">BH38</strain>
    </source>
</reference>
<dbReference type="Proteomes" id="UP000271554">
    <property type="component" value="Chromosome"/>
</dbReference>
<proteinExistence type="predicted"/>